<evidence type="ECO:0000256" key="10">
    <source>
        <dbReference type="RuleBase" id="RU361143"/>
    </source>
</evidence>
<keyword evidence="8 10" id="KW-1133">Transmembrane helix</keyword>
<evidence type="ECO:0000256" key="8">
    <source>
        <dbReference type="ARBA" id="ARBA00022989"/>
    </source>
</evidence>
<feature type="chain" id="PRO_5011815898" description="Dolichyl-diphosphooligosaccharide--protein glycosyltransferase subunit 1" evidence="10">
    <location>
        <begin position="20"/>
        <end position="483"/>
    </location>
</feature>
<organism evidence="11 12">
    <name type="scientific">Pichia kudriavzevii</name>
    <name type="common">Yeast</name>
    <name type="synonym">Issatchenkia orientalis</name>
    <dbReference type="NCBI Taxonomy" id="4909"/>
    <lineage>
        <taxon>Eukaryota</taxon>
        <taxon>Fungi</taxon>
        <taxon>Dikarya</taxon>
        <taxon>Ascomycota</taxon>
        <taxon>Saccharomycotina</taxon>
        <taxon>Pichiomycetes</taxon>
        <taxon>Pichiales</taxon>
        <taxon>Pichiaceae</taxon>
        <taxon>Pichia</taxon>
    </lineage>
</organism>
<feature type="signal peptide" evidence="10">
    <location>
        <begin position="1"/>
        <end position="19"/>
    </location>
</feature>
<dbReference type="UniPathway" id="UPA00378"/>
<comment type="subunit">
    <text evidence="10">Component of the oligosaccharyltransferase (OST) complex.</text>
</comment>
<evidence type="ECO:0000256" key="7">
    <source>
        <dbReference type="ARBA" id="ARBA00022824"/>
    </source>
</evidence>
<evidence type="ECO:0000313" key="11">
    <source>
        <dbReference type="EMBL" id="ONH73134.1"/>
    </source>
</evidence>
<dbReference type="PANTHER" id="PTHR21049">
    <property type="entry name" value="RIBOPHORIN I"/>
    <property type="match status" value="1"/>
</dbReference>
<name>A0A1V2LKN9_PICKU</name>
<feature type="transmembrane region" description="Helical" evidence="10">
    <location>
        <begin position="438"/>
        <end position="458"/>
    </location>
</feature>
<evidence type="ECO:0000256" key="9">
    <source>
        <dbReference type="ARBA" id="ARBA00023136"/>
    </source>
</evidence>
<evidence type="ECO:0000256" key="2">
    <source>
        <dbReference type="ARBA" id="ARBA00004115"/>
    </source>
</evidence>
<keyword evidence="9 10" id="KW-0472">Membrane</keyword>
<keyword evidence="11" id="KW-0808">Transferase</keyword>
<evidence type="ECO:0000256" key="3">
    <source>
        <dbReference type="ARBA" id="ARBA00004922"/>
    </source>
</evidence>
<dbReference type="GO" id="GO:0018279">
    <property type="term" value="P:protein N-linked glycosylation via asparagine"/>
    <property type="evidence" value="ECO:0007669"/>
    <property type="project" value="TreeGrafter"/>
</dbReference>
<comment type="function">
    <text evidence="1 10">Subunit of the oligosaccharyl transferase (OST) complex that catalyzes the initial transfer of a defined glycan (Glc(3)Man(9)GlcNAc(2) in eukaryotes) from the lipid carrier dolichol-pyrophosphate to an asparagine residue within an Asn-X-Ser/Thr consensus motif in nascent polypeptide chains, the first step in protein N-glycosylation. N-glycosylation occurs cotranslationally and the complex associates with the Sec61 complex at the channel-forming translocon complex that mediates protein translocation across the endoplasmic reticulum (ER). All subunits are required for a maximal enzyme activity.</text>
</comment>
<reference evidence="12" key="1">
    <citation type="journal article" date="2017" name="Genome Announc.">
        <title>Genome sequences of Cyberlindnera fabianii 65, Pichia kudriavzevii 129, and Saccharomyces cerevisiae 131 isolated from fermented masau fruits in Zimbabwe.</title>
        <authorList>
            <person name="van Rijswijck I.M.H."/>
            <person name="Derks M.F.L."/>
            <person name="Abee T."/>
            <person name="de Ridder D."/>
            <person name="Smid E.J."/>
        </authorList>
    </citation>
    <scope>NUCLEOTIDE SEQUENCE [LARGE SCALE GENOMIC DNA]</scope>
    <source>
        <strain evidence="12">129</strain>
    </source>
</reference>
<keyword evidence="6 10" id="KW-0732">Signal</keyword>
<keyword evidence="5 10" id="KW-0812">Transmembrane</keyword>
<comment type="similarity">
    <text evidence="4 10">Belongs to the OST1 family.</text>
</comment>
<comment type="pathway">
    <text evidence="3 10">Protein modification; protein glycosylation.</text>
</comment>
<protein>
    <recommendedName>
        <fullName evidence="10">Dolichyl-diphosphooligosaccharide--protein glycosyltransferase subunit 1</fullName>
    </recommendedName>
</protein>
<dbReference type="PANTHER" id="PTHR21049:SF0">
    <property type="entry name" value="DOLICHYL-DIPHOSPHOOLIGOSACCHARIDE--PROTEIN GLYCOSYLTRANSFERASE SUBUNIT 1"/>
    <property type="match status" value="1"/>
</dbReference>
<evidence type="ECO:0000313" key="12">
    <source>
        <dbReference type="Proteomes" id="UP000189274"/>
    </source>
</evidence>
<accession>A0A1V2LKN9</accession>
<evidence type="ECO:0000256" key="4">
    <source>
        <dbReference type="ARBA" id="ARBA00008905"/>
    </source>
</evidence>
<comment type="caution">
    <text evidence="11">The sequence shown here is derived from an EMBL/GenBank/DDBJ whole genome shotgun (WGS) entry which is preliminary data.</text>
</comment>
<dbReference type="GO" id="GO:0008250">
    <property type="term" value="C:oligosaccharyltransferase complex"/>
    <property type="evidence" value="ECO:0007669"/>
    <property type="project" value="UniProtKB-UniRule"/>
</dbReference>
<dbReference type="EMBL" id="MQVM01000016">
    <property type="protein sequence ID" value="ONH73134.1"/>
    <property type="molecule type" value="Genomic_DNA"/>
</dbReference>
<evidence type="ECO:0000256" key="5">
    <source>
        <dbReference type="ARBA" id="ARBA00022692"/>
    </source>
</evidence>
<dbReference type="Pfam" id="PF04597">
    <property type="entry name" value="Ribophorin_I"/>
    <property type="match status" value="1"/>
</dbReference>
<dbReference type="GO" id="GO:0016740">
    <property type="term" value="F:transferase activity"/>
    <property type="evidence" value="ECO:0007669"/>
    <property type="project" value="UniProtKB-KW"/>
</dbReference>
<dbReference type="VEuPathDB" id="FungiDB:C5L36_0A08350"/>
<keyword evidence="7 10" id="KW-0256">Endoplasmic reticulum</keyword>
<comment type="subcellular location">
    <subcellularLocation>
        <location evidence="2 10">Endoplasmic reticulum membrane</location>
        <topology evidence="2 10">Single-pass type I membrane protein</topology>
    </subcellularLocation>
</comment>
<dbReference type="AlphaFoldDB" id="A0A1V2LKN9"/>
<gene>
    <name evidence="11" type="ORF">BOH78_3391</name>
</gene>
<evidence type="ECO:0000256" key="1">
    <source>
        <dbReference type="ARBA" id="ARBA00002791"/>
    </source>
</evidence>
<evidence type="ECO:0000256" key="6">
    <source>
        <dbReference type="ARBA" id="ARBA00022729"/>
    </source>
</evidence>
<dbReference type="Proteomes" id="UP000189274">
    <property type="component" value="Unassembled WGS sequence"/>
</dbReference>
<dbReference type="InterPro" id="IPR007676">
    <property type="entry name" value="Ribophorin_I"/>
</dbReference>
<sequence>MKFNNILLLWSFVLSVAVAVHPFAKNWENIEYSKTIDVAKSFSKEKHIIKVKNINTEPSKQYIFAVPKDVKKHITLVVGLYQTPAGKNSLLQPKAMPISDDDLVYYMLELPYPIAPGSQFDFAISYIITNQFTPYPEFIEMEDNQVLKLSTNAYPLSPYDTQSYELIFSHIREYQELNANSFTHDLVKSEIGSSAVKYSSTSAIPANSLFTLDVTFVKNAPLPFINYLKRDLWVSHWSGVLQLVEYYELTNHAAKLSKGFSRAKYLASGIASKLHHCIAVLRIPFDKSKKIEENSMYYVDKVGNVSTSQFNSNELLIRPRFPIFGGWHYNFTIGWDYALNQFVRQNNEEYILKANILDGIYDATYDQVELNVYLPEGAEIIDYALPFGIDEPTISHETSYLDVGTGHTRITFRIENLIDEMKNLVVVLRYRYTTYAMFYKPLQASFYIFLALMGLYILKKIDISIKPQKKEETENVIISEAVN</sequence>
<proteinExistence type="inferred from homology"/>